<dbReference type="Pfam" id="PF02661">
    <property type="entry name" value="Fic"/>
    <property type="match status" value="1"/>
</dbReference>
<reference evidence="2" key="1">
    <citation type="journal article" date="2021" name="Genome Biol. Evol.">
        <title>Continental-Scale Gene Flow Prevents Allopatric Divergence of Pelagic Freshwater Bacteria.</title>
        <authorList>
            <person name="Hoetzinger M."/>
            <person name="Pitt A."/>
            <person name="Huemer A."/>
            <person name="Hahn M.W."/>
        </authorList>
    </citation>
    <scope>NUCLEOTIDE SEQUENCE</scope>
    <source>
        <strain evidence="2">AP-YLGG-20-G6</strain>
    </source>
</reference>
<dbReference type="PANTHER" id="PTHR39426">
    <property type="entry name" value="HOMOLOGY TO DEATH-ON-CURING PROTEIN OF PHAGE P1"/>
    <property type="match status" value="1"/>
</dbReference>
<evidence type="ECO:0000313" key="3">
    <source>
        <dbReference type="Proteomes" id="UP000762271"/>
    </source>
</evidence>
<dbReference type="EMBL" id="JAANGI010000001">
    <property type="protein sequence ID" value="MBT8591099.1"/>
    <property type="molecule type" value="Genomic_DNA"/>
</dbReference>
<accession>A0AAE2YKC1</accession>
<dbReference type="InterPro" id="IPR006440">
    <property type="entry name" value="Doc"/>
</dbReference>
<evidence type="ECO:0000313" key="2">
    <source>
        <dbReference type="EMBL" id="MBT8591099.1"/>
    </source>
</evidence>
<protein>
    <submittedName>
        <fullName evidence="2">Type II toxin-antitoxin system death-on-curing family toxin</fullName>
    </submittedName>
</protein>
<dbReference type="PIRSF" id="PIRSF018297">
    <property type="entry name" value="Doc"/>
    <property type="match status" value="1"/>
</dbReference>
<dbReference type="PANTHER" id="PTHR39426:SF1">
    <property type="entry name" value="HOMOLOGY TO DEATH-ON-CURING PROTEIN OF PHAGE P1"/>
    <property type="match status" value="1"/>
</dbReference>
<dbReference type="Proteomes" id="UP000762271">
    <property type="component" value="Unassembled WGS sequence"/>
</dbReference>
<dbReference type="InterPro" id="IPR053737">
    <property type="entry name" value="Type_II_TA_Toxin"/>
</dbReference>
<dbReference type="NCBIfam" id="TIGR01550">
    <property type="entry name" value="DOC_P1"/>
    <property type="match status" value="1"/>
</dbReference>
<dbReference type="Gene3D" id="1.20.120.1870">
    <property type="entry name" value="Fic/DOC protein, Fido domain"/>
    <property type="match status" value="1"/>
</dbReference>
<comment type="caution">
    <text evidence="2">The sequence shown here is derived from an EMBL/GenBank/DDBJ whole genome shotgun (WGS) entry which is preliminary data.</text>
</comment>
<evidence type="ECO:0000259" key="1">
    <source>
        <dbReference type="PROSITE" id="PS51459"/>
    </source>
</evidence>
<dbReference type="GO" id="GO:0016301">
    <property type="term" value="F:kinase activity"/>
    <property type="evidence" value="ECO:0007669"/>
    <property type="project" value="InterPro"/>
</dbReference>
<gene>
    <name evidence="2" type="ORF">G6693_04060</name>
</gene>
<feature type="domain" description="Fido" evidence="1">
    <location>
        <begin position="4"/>
        <end position="118"/>
    </location>
</feature>
<proteinExistence type="predicted"/>
<dbReference type="AlphaFoldDB" id="A0AAE2YKC1"/>
<name>A0AAE2YKC1_9BURK</name>
<dbReference type="PROSITE" id="PS51459">
    <property type="entry name" value="FIDO"/>
    <property type="match status" value="1"/>
</dbReference>
<sequence length="121" mass="13592">MVYLALEDILLMHGVLINKFGGSLGIRDQGALEAVLLRPQSGYYPDLIAEAAALFESLAVNHPFVDGNKRIAFAAMDTFLRINGKKLQTNSKEAHKQIIKMFDTQTLKFEHVDTWLRSICK</sequence>
<organism evidence="2 3">
    <name type="scientific">Polynucleobacter paneuropaeus</name>
    <dbReference type="NCBI Taxonomy" id="2527775"/>
    <lineage>
        <taxon>Bacteria</taxon>
        <taxon>Pseudomonadati</taxon>
        <taxon>Pseudomonadota</taxon>
        <taxon>Betaproteobacteria</taxon>
        <taxon>Burkholderiales</taxon>
        <taxon>Burkholderiaceae</taxon>
        <taxon>Polynucleobacter</taxon>
    </lineage>
</organism>
<dbReference type="SUPFAM" id="SSF140931">
    <property type="entry name" value="Fic-like"/>
    <property type="match status" value="1"/>
</dbReference>
<dbReference type="InterPro" id="IPR036597">
    <property type="entry name" value="Fido-like_dom_sf"/>
</dbReference>
<dbReference type="InterPro" id="IPR003812">
    <property type="entry name" value="Fido"/>
</dbReference>